<keyword evidence="5" id="KW-1185">Reference proteome</keyword>
<keyword evidence="1" id="KW-0479">Metal-binding</keyword>
<gene>
    <name evidence="4" type="ORF">NW762_000493</name>
</gene>
<sequence length="316" mass="34789">MTLKPQFFLVRPGAEQITSTGQILVQPATAVPLIPADLLPEWLEVIGVPRSLSPDETKEMGNLGVFHAETKTYKLRFAPVTGDEACASDESTVRTSVTQPGTASMEPSSPSLNEPDKNKPTTSTSTSSPNSKSKLKPAQGLSSSRHNPNNQQQQQQPAQPVPVPTFPPPKEVSPAPNTTTTSSPCRHWCHHGVCRWGLACHYEHSMPTTPAGLAEVGLSRVPDWWLQARGLMPMPPEVLRAVDASSGRRSAKKMVVNVKKKQKLKSRVMKRGDVQERHHDEASEAEDEYEEDEELEDDGIRPELKRGMEEILIDLD</sequence>
<feature type="region of interest" description="Disordered" evidence="2">
    <location>
        <begin position="264"/>
        <end position="303"/>
    </location>
</feature>
<keyword evidence="1" id="KW-0863">Zinc-finger</keyword>
<reference evidence="4" key="1">
    <citation type="submission" date="2022-09" db="EMBL/GenBank/DDBJ databases">
        <title>Fusarium specimens isolated from Avocado Roots.</title>
        <authorList>
            <person name="Stajich J."/>
            <person name="Roper C."/>
            <person name="Heimlech-Rivalta G."/>
        </authorList>
    </citation>
    <scope>NUCLEOTIDE SEQUENCE</scope>
    <source>
        <strain evidence="4">CF00136</strain>
    </source>
</reference>
<feature type="domain" description="C3H1-type" evidence="3">
    <location>
        <begin position="179"/>
        <end position="207"/>
    </location>
</feature>
<dbReference type="Proteomes" id="UP001152049">
    <property type="component" value="Unassembled WGS sequence"/>
</dbReference>
<feature type="compositionally biased region" description="Low complexity" evidence="2">
    <location>
        <begin position="172"/>
        <end position="184"/>
    </location>
</feature>
<accession>A0A9W8SJJ4</accession>
<name>A0A9W8SJJ4_9HYPO</name>
<feature type="compositionally biased region" description="Low complexity" evidence="2">
    <location>
        <begin position="147"/>
        <end position="158"/>
    </location>
</feature>
<dbReference type="PROSITE" id="PS50103">
    <property type="entry name" value="ZF_C3H1"/>
    <property type="match status" value="1"/>
</dbReference>
<feature type="compositionally biased region" description="Pro residues" evidence="2">
    <location>
        <begin position="159"/>
        <end position="171"/>
    </location>
</feature>
<keyword evidence="1" id="KW-0862">Zinc</keyword>
<evidence type="ECO:0000313" key="5">
    <source>
        <dbReference type="Proteomes" id="UP001152049"/>
    </source>
</evidence>
<feature type="compositionally biased region" description="Basic and acidic residues" evidence="2">
    <location>
        <begin position="270"/>
        <end position="282"/>
    </location>
</feature>
<organism evidence="4 5">
    <name type="scientific">Fusarium torreyae</name>
    <dbReference type="NCBI Taxonomy" id="1237075"/>
    <lineage>
        <taxon>Eukaryota</taxon>
        <taxon>Fungi</taxon>
        <taxon>Dikarya</taxon>
        <taxon>Ascomycota</taxon>
        <taxon>Pezizomycotina</taxon>
        <taxon>Sordariomycetes</taxon>
        <taxon>Hypocreomycetidae</taxon>
        <taxon>Hypocreales</taxon>
        <taxon>Nectriaceae</taxon>
        <taxon>Fusarium</taxon>
    </lineage>
</organism>
<comment type="caution">
    <text evidence="4">The sequence shown here is derived from an EMBL/GenBank/DDBJ whole genome shotgun (WGS) entry which is preliminary data.</text>
</comment>
<dbReference type="AlphaFoldDB" id="A0A9W8SJJ4"/>
<feature type="compositionally biased region" description="Low complexity" evidence="2">
    <location>
        <begin position="120"/>
        <end position="132"/>
    </location>
</feature>
<evidence type="ECO:0000259" key="3">
    <source>
        <dbReference type="PROSITE" id="PS50103"/>
    </source>
</evidence>
<evidence type="ECO:0000313" key="4">
    <source>
        <dbReference type="EMBL" id="KAJ4271787.1"/>
    </source>
</evidence>
<feature type="compositionally biased region" description="Polar residues" evidence="2">
    <location>
        <begin position="89"/>
        <end position="112"/>
    </location>
</feature>
<feature type="region of interest" description="Disordered" evidence="2">
    <location>
        <begin position="84"/>
        <end position="184"/>
    </location>
</feature>
<protein>
    <recommendedName>
        <fullName evidence="3">C3H1-type domain-containing protein</fullName>
    </recommendedName>
</protein>
<evidence type="ECO:0000256" key="2">
    <source>
        <dbReference type="SAM" id="MobiDB-lite"/>
    </source>
</evidence>
<evidence type="ECO:0000256" key="1">
    <source>
        <dbReference type="PROSITE-ProRule" id="PRU00723"/>
    </source>
</evidence>
<proteinExistence type="predicted"/>
<dbReference type="GO" id="GO:0008270">
    <property type="term" value="F:zinc ion binding"/>
    <property type="evidence" value="ECO:0007669"/>
    <property type="project" value="UniProtKB-KW"/>
</dbReference>
<dbReference type="EMBL" id="JAOQAZ010000001">
    <property type="protein sequence ID" value="KAJ4271787.1"/>
    <property type="molecule type" value="Genomic_DNA"/>
</dbReference>
<dbReference type="OrthoDB" id="411372at2759"/>
<dbReference type="InterPro" id="IPR000571">
    <property type="entry name" value="Znf_CCCH"/>
</dbReference>
<feature type="compositionally biased region" description="Acidic residues" evidence="2">
    <location>
        <begin position="283"/>
        <end position="297"/>
    </location>
</feature>
<feature type="zinc finger region" description="C3H1-type" evidence="1">
    <location>
        <begin position="179"/>
        <end position="207"/>
    </location>
</feature>